<gene>
    <name evidence="3" type="ORF">Cylst_6676</name>
</gene>
<reference evidence="3 4" key="1">
    <citation type="submission" date="2012-06" db="EMBL/GenBank/DDBJ databases">
        <title>Noncontiguous Finished plasmid 1 of genome of Cylindrospermum stagnale PCC 7417.</title>
        <authorList>
            <consortium name="US DOE Joint Genome Institute"/>
            <person name="Gugger M."/>
            <person name="Coursin T."/>
            <person name="Rippka R."/>
            <person name="Tandeau De Marsac N."/>
            <person name="Huntemann M."/>
            <person name="Wei C.-L."/>
            <person name="Han J."/>
            <person name="Detter J.C."/>
            <person name="Han C."/>
            <person name="Tapia R."/>
            <person name="Davenport K."/>
            <person name="Daligault H."/>
            <person name="Erkkila T."/>
            <person name="Gu W."/>
            <person name="Munk A.C.C."/>
            <person name="Teshima H."/>
            <person name="Xu Y."/>
            <person name="Chain P."/>
            <person name="Chen A."/>
            <person name="Krypides N."/>
            <person name="Mavromatis K."/>
            <person name="Markowitz V."/>
            <person name="Szeto E."/>
            <person name="Ivanova N."/>
            <person name="Mikhailova N."/>
            <person name="Ovchinnikova G."/>
            <person name="Pagani I."/>
            <person name="Pati A."/>
            <person name="Goodwin L."/>
            <person name="Peters L."/>
            <person name="Pitluck S."/>
            <person name="Woyke T."/>
            <person name="Kerfeld C."/>
        </authorList>
    </citation>
    <scope>NUCLEOTIDE SEQUENCE [LARGE SCALE GENOMIC DNA]</scope>
    <source>
        <strain evidence="3 4">PCC 7417</strain>
        <plasmid evidence="4">Plasmid pCYLST.01</plasmid>
    </source>
</reference>
<keyword evidence="1" id="KW-1133">Transmembrane helix</keyword>
<feature type="domain" description="TcdA/TcdB toxin pore forming" evidence="2">
    <location>
        <begin position="45"/>
        <end position="372"/>
    </location>
</feature>
<dbReference type="KEGG" id="csg:Cylst_6676"/>
<keyword evidence="3" id="KW-0614">Plasmid</keyword>
<dbReference type="Proteomes" id="UP000010475">
    <property type="component" value="Plasmid pCYLST.01"/>
</dbReference>
<protein>
    <recommendedName>
        <fullName evidence="2">TcdA/TcdB toxin pore forming domain-containing protein</fullName>
    </recommendedName>
</protein>
<feature type="transmembrane region" description="Helical" evidence="1">
    <location>
        <begin position="271"/>
        <end position="291"/>
    </location>
</feature>
<name>K9X8K2_9NOST</name>
<evidence type="ECO:0000313" key="4">
    <source>
        <dbReference type="Proteomes" id="UP000010475"/>
    </source>
</evidence>
<dbReference type="Pfam" id="PF12920">
    <property type="entry name" value="TcdA_TcdB_pore"/>
    <property type="match status" value="1"/>
</dbReference>
<dbReference type="EMBL" id="CP003643">
    <property type="protein sequence ID" value="AFZ28434.1"/>
    <property type="molecule type" value="Genomic_DNA"/>
</dbReference>
<dbReference type="InterPro" id="IPR024769">
    <property type="entry name" value="TcdA/TcdB_pore_forming"/>
</dbReference>
<dbReference type="RefSeq" id="WP_015328469.1">
    <property type="nucleotide sequence ID" value="NC_020050.1"/>
</dbReference>
<organism evidence="3 4">
    <name type="scientific">Cylindrospermum stagnale PCC 7417</name>
    <dbReference type="NCBI Taxonomy" id="56107"/>
    <lineage>
        <taxon>Bacteria</taxon>
        <taxon>Bacillati</taxon>
        <taxon>Cyanobacteriota</taxon>
        <taxon>Cyanophyceae</taxon>
        <taxon>Nostocales</taxon>
        <taxon>Nostocaceae</taxon>
        <taxon>Cylindrospermum</taxon>
    </lineage>
</organism>
<evidence type="ECO:0000313" key="3">
    <source>
        <dbReference type="EMBL" id="AFZ28434.1"/>
    </source>
</evidence>
<geneLocation type="plasmid" evidence="3 4">
    <name>pCYLST.01</name>
</geneLocation>
<sequence>MSLSNSSNQTQFDLTEKSQAETATTINTINTVNQDFIILTLEYKKFKQALKTLALEKNINLETSYLILENTKKIGDTYELQFFVIGSQVARKVETNDPVFYSFKETFNTALNKARLITQDEKPTRSTRALGPSLQIEALEVIDSASWGTAILAFIEYANSDEEISSLTTTLQIQAYYGLFQSGLTLGQGVFSITQVMSDLAGNKFISLSEKIGNKILLAAKGADGLKKTALNAMGKIVSNSLTIATGVFSIVIDSIALAKLDPKDPRFNSSVMSLSFNVISLGLGLVSIFGGSVASSFAGGLAVPLAGLAIALGGLIQITDSQWERCRRLGEYTLELERSYDDFLKSNQGTELNLIDSYVTVREVNLKTRKVQLWTPWLPKFYPPSPMTVFSVGTDKGDPWEVNYKKFTGKDLPLTKTFNGGVEEVILPILPHYKIHIEKMGTGTKYHRHDKEIMALPKLSGSPKVSWGFLGVGYQIGFTNRVGGPIEYLETTVKVIGSDGSDILITPSLEEKALDVIDAASWGTAIVEAVSEAIEPNNFIRAIRNLLTYNIEKSKGSCMLVVSKYAKYQITLGKDASLLLNFSAVDNFDPDYEKRKINFDNNNWVAINPLQGEKPIDQIIILDNQGKCLKVNFSAKSQEILWIDSELYHKATNKSIEKELMTGKNIHPSIDSTVTIPIRNAAKHYQTKPSTRCSYGFYFRNKNAIQFLDAPGQLPSSLNVIKCLPDQVMLRQQVTNNPNLPSEDFYYYVKKDDGSFKIEFSGEPHSQTLDYLITGKIPSPRKGILKDGCPNCGSGNIEYTPDHPDYIYSDPLRCLDCNFQFTRYYRSNLLTASNVEEIHAILLKWSSDSNEVYSNYINLLIEASESNYNAEQSEVKQKIQQLSQQVIQEFNNSENGNEKRAILNQIYWSLATHFERDYLKAFLRPGISLQISVSPPDNLPNIAYVYQSEPFSYSARLISDFVSNWSWSEGIFSDIQRYHYRITSPRLNDRYDKQWIEETMYYAELTCQRLINEPGQRKLNEFIEFDQTLKVCGKFWLRKILKRPVANLLPKVYDENAILTLNPEVPEVNLVDQLVLNEQENLILLNEQENLIDEILLNQEENIPDDIPLNPKERQVVQYRLLDWALLYSEDNNPQGNFIARYISLIFDCYQKPQYLTDQYQLYLDVYAQEVNRKLNDKPEQLEKLIELYQNFKTRQKLFVKEILRSPLANLLAESSSVTPPLNPEENVSLTLEEKIRIYDLLREWTGGGYRTIDDYIRLVFQADENPQFAEEQKEIIEIKSHEITEELKELPGQLDDLKQIYQALNTPEQIFVRQILRTPVSNLLLEVIKLDHESVSLNQEQKRQVYNLLLDWTQSEFADYGLMSEYIHLVFYASQDPQLVRERKMEIDHFVQDFSSQLSNNPVKLERLRQLYGELNTQEQIFARKLLKTPVVNLLLPDNENVSLNLEVNVSLNQLENVSLNQEQNVPLNLQEKIRIYDLLKEWTEEEYGYSHTLYEYINLVCEAAESPQLAEQVKEKIDMDSHQVSWELIEAEDPIKLEKLKRLSLILKTQEKVFLRELLKPLIAHLLPDPYTEKVSLTEEEKEGIYHLLGEWLGGQQSGLIFDYINAVVSASVQNHEDEESQLRLDDLSCDVNQILMYDEPEKLQRLKQLSESLEKPEKDFLHELLRPVVASLLN</sequence>
<keyword evidence="4" id="KW-1185">Reference proteome</keyword>
<evidence type="ECO:0000256" key="1">
    <source>
        <dbReference type="SAM" id="Phobius"/>
    </source>
</evidence>
<dbReference type="HOGENOM" id="CLU_241564_0_0_3"/>
<feature type="transmembrane region" description="Helical" evidence="1">
    <location>
        <begin position="237"/>
        <end position="259"/>
    </location>
</feature>
<accession>K9X8K2</accession>
<proteinExistence type="predicted"/>
<evidence type="ECO:0000259" key="2">
    <source>
        <dbReference type="Pfam" id="PF12920"/>
    </source>
</evidence>
<keyword evidence="1" id="KW-0812">Transmembrane</keyword>
<keyword evidence="1" id="KW-0472">Membrane</keyword>
<feature type="transmembrane region" description="Helical" evidence="1">
    <location>
        <begin position="298"/>
        <end position="319"/>
    </location>
</feature>